<keyword evidence="3 7" id="KW-0312">Gluconeogenesis</keyword>
<dbReference type="EMBL" id="MFRA01000008">
    <property type="protein sequence ID" value="OGH92133.1"/>
    <property type="molecule type" value="Genomic_DNA"/>
</dbReference>
<comment type="pathway">
    <text evidence="1 7 8">Carbohydrate degradation; glycolysis; D-glyceraldehyde 3-phosphate from glycerone phosphate: step 1/1.</text>
</comment>
<dbReference type="Gene3D" id="3.20.20.70">
    <property type="entry name" value="Aldolase class I"/>
    <property type="match status" value="1"/>
</dbReference>
<feature type="binding site" evidence="7">
    <location>
        <begin position="9"/>
        <end position="11"/>
    </location>
    <ligand>
        <name>substrate</name>
    </ligand>
</feature>
<dbReference type="EC" id="5.3.1.1" evidence="7 8"/>
<dbReference type="STRING" id="1798705.A2563_00915"/>
<sequence>MNKKYVFANWKMYLDNDESLSLAAEFANEFKNLPENIKMAVFPSALSFLSVIKPLQDAQISVGAQNVHWVEKGGYTGEVSAHMYKSAGAEYVLVGHSERRHLFHETNHQVREKVEAILSVGLTPVVCVGETGKEREENKAEEVIEIQIKSAYHNIVWPEGRDIFVAYEPVWAVGTGTPCDPVEAERMHNLIKKQVVALTGITPVILYGGSVRPDNAQKYLNNPDINGVLVGGASANFQHWKEIVESIE</sequence>
<evidence type="ECO:0000256" key="3">
    <source>
        <dbReference type="ARBA" id="ARBA00022432"/>
    </source>
</evidence>
<dbReference type="Pfam" id="PF00121">
    <property type="entry name" value="TIM"/>
    <property type="match status" value="1"/>
</dbReference>
<dbReference type="UniPathway" id="UPA00109">
    <property type="reaction ID" value="UER00189"/>
</dbReference>
<evidence type="ECO:0000256" key="5">
    <source>
        <dbReference type="ARBA" id="ARBA00023152"/>
    </source>
</evidence>
<dbReference type="PROSITE" id="PS51440">
    <property type="entry name" value="TIM_2"/>
    <property type="match status" value="1"/>
</dbReference>
<dbReference type="GO" id="GO:0006096">
    <property type="term" value="P:glycolytic process"/>
    <property type="evidence" value="ECO:0007669"/>
    <property type="project" value="UniProtKB-UniRule"/>
</dbReference>
<dbReference type="InterPro" id="IPR013785">
    <property type="entry name" value="Aldolase_TIM"/>
</dbReference>
<evidence type="ECO:0000256" key="4">
    <source>
        <dbReference type="ARBA" id="ARBA00022490"/>
    </source>
</evidence>
<comment type="caution">
    <text evidence="9">The sequence shown here is derived from an EMBL/GenBank/DDBJ whole genome shotgun (WGS) entry which is preliminary data.</text>
</comment>
<protein>
    <recommendedName>
        <fullName evidence="7 8">Triosephosphate isomerase</fullName>
        <shortName evidence="7">TIM</shortName>
        <shortName evidence="7">TPI</shortName>
        <ecNumber evidence="7 8">5.3.1.1</ecNumber>
    </recommendedName>
    <alternativeName>
        <fullName evidence="7">Triose-phosphate isomerase</fullName>
    </alternativeName>
</protein>
<evidence type="ECO:0000313" key="9">
    <source>
        <dbReference type="EMBL" id="OGH92133.1"/>
    </source>
</evidence>
<keyword evidence="6 7" id="KW-0413">Isomerase</keyword>
<proteinExistence type="inferred from homology"/>
<dbReference type="GO" id="GO:0019563">
    <property type="term" value="P:glycerol catabolic process"/>
    <property type="evidence" value="ECO:0007669"/>
    <property type="project" value="TreeGrafter"/>
</dbReference>
<dbReference type="HAMAP" id="MF_00147_B">
    <property type="entry name" value="TIM_B"/>
    <property type="match status" value="1"/>
</dbReference>
<dbReference type="NCBIfam" id="TIGR00419">
    <property type="entry name" value="tim"/>
    <property type="match status" value="1"/>
</dbReference>
<dbReference type="InterPro" id="IPR022896">
    <property type="entry name" value="TrioseP_Isoase_bac/euk"/>
</dbReference>
<feature type="active site" description="Proton acceptor" evidence="7">
    <location>
        <position position="168"/>
    </location>
</feature>
<dbReference type="GO" id="GO:0004807">
    <property type="term" value="F:triose-phosphate isomerase activity"/>
    <property type="evidence" value="ECO:0007669"/>
    <property type="project" value="UniProtKB-UniRule"/>
</dbReference>
<dbReference type="InterPro" id="IPR000652">
    <property type="entry name" value="Triosephosphate_isomerase"/>
</dbReference>
<dbReference type="GO" id="GO:0046166">
    <property type="term" value="P:glyceraldehyde-3-phosphate biosynthetic process"/>
    <property type="evidence" value="ECO:0007669"/>
    <property type="project" value="TreeGrafter"/>
</dbReference>
<dbReference type="UniPathway" id="UPA00138"/>
<comment type="subcellular location">
    <subcellularLocation>
        <location evidence="7 8">Cytoplasm</location>
    </subcellularLocation>
</comment>
<dbReference type="SUPFAM" id="SSF51351">
    <property type="entry name" value="Triosephosphate isomerase (TIM)"/>
    <property type="match status" value="1"/>
</dbReference>
<feature type="binding site" evidence="7">
    <location>
        <position position="210"/>
    </location>
    <ligand>
        <name>substrate</name>
    </ligand>
</feature>
<dbReference type="FunFam" id="3.20.20.70:FF:000016">
    <property type="entry name" value="Triosephosphate isomerase"/>
    <property type="match status" value="1"/>
</dbReference>
<accession>A0A1F6P841</accession>
<dbReference type="AlphaFoldDB" id="A0A1F6P841"/>
<dbReference type="CDD" id="cd00311">
    <property type="entry name" value="TIM"/>
    <property type="match status" value="1"/>
</dbReference>
<dbReference type="PANTHER" id="PTHR21139:SF42">
    <property type="entry name" value="TRIOSEPHOSPHATE ISOMERASE"/>
    <property type="match status" value="1"/>
</dbReference>
<keyword evidence="4 7" id="KW-0963">Cytoplasm</keyword>
<organism evidence="9 10">
    <name type="scientific">Candidatus Magasanikbacteria bacterium RIFOXYD1_FULL_40_23</name>
    <dbReference type="NCBI Taxonomy" id="1798705"/>
    <lineage>
        <taxon>Bacteria</taxon>
        <taxon>Candidatus Magasanikiibacteriota</taxon>
    </lineage>
</organism>
<comment type="similarity">
    <text evidence="2 7 8">Belongs to the triosephosphate isomerase family.</text>
</comment>
<dbReference type="InterPro" id="IPR035990">
    <property type="entry name" value="TIM_sf"/>
</dbReference>
<dbReference type="GO" id="GO:0006094">
    <property type="term" value="P:gluconeogenesis"/>
    <property type="evidence" value="ECO:0007669"/>
    <property type="project" value="UniProtKB-UniRule"/>
</dbReference>
<comment type="catalytic activity">
    <reaction evidence="7 8">
        <text>D-glyceraldehyde 3-phosphate = dihydroxyacetone phosphate</text>
        <dbReference type="Rhea" id="RHEA:18585"/>
        <dbReference type="ChEBI" id="CHEBI:57642"/>
        <dbReference type="ChEBI" id="CHEBI:59776"/>
        <dbReference type="EC" id="5.3.1.1"/>
    </reaction>
</comment>
<evidence type="ECO:0000256" key="7">
    <source>
        <dbReference type="HAMAP-Rule" id="MF_00147"/>
    </source>
</evidence>
<feature type="binding site" evidence="7">
    <location>
        <begin position="231"/>
        <end position="232"/>
    </location>
    <ligand>
        <name>substrate</name>
    </ligand>
</feature>
<name>A0A1F6P841_9BACT</name>
<comment type="pathway">
    <text evidence="7 8">Carbohydrate biosynthesis; gluconeogenesis.</text>
</comment>
<evidence type="ECO:0000256" key="8">
    <source>
        <dbReference type="RuleBase" id="RU363013"/>
    </source>
</evidence>
<dbReference type="PROSITE" id="PS00171">
    <property type="entry name" value="TIM_1"/>
    <property type="match status" value="1"/>
</dbReference>
<gene>
    <name evidence="7" type="primary">tpiA</name>
    <name evidence="9" type="ORF">A2563_00915</name>
</gene>
<dbReference type="PANTHER" id="PTHR21139">
    <property type="entry name" value="TRIOSEPHOSPHATE ISOMERASE"/>
    <property type="match status" value="1"/>
</dbReference>
<dbReference type="GO" id="GO:0005829">
    <property type="term" value="C:cytosol"/>
    <property type="evidence" value="ECO:0007669"/>
    <property type="project" value="TreeGrafter"/>
</dbReference>
<feature type="active site" description="Electrophile" evidence="7">
    <location>
        <position position="96"/>
    </location>
</feature>
<evidence type="ECO:0000313" key="10">
    <source>
        <dbReference type="Proteomes" id="UP000176634"/>
    </source>
</evidence>
<keyword evidence="5 7" id="KW-0324">Glycolysis</keyword>
<comment type="subunit">
    <text evidence="7 8">Homodimer.</text>
</comment>
<evidence type="ECO:0000256" key="6">
    <source>
        <dbReference type="ARBA" id="ARBA00023235"/>
    </source>
</evidence>
<evidence type="ECO:0000256" key="1">
    <source>
        <dbReference type="ARBA" id="ARBA00004680"/>
    </source>
</evidence>
<dbReference type="Proteomes" id="UP000176634">
    <property type="component" value="Unassembled WGS sequence"/>
</dbReference>
<comment type="function">
    <text evidence="7">Involved in the gluconeogenesis. Catalyzes stereospecifically the conversion of dihydroxyacetone phosphate (DHAP) to D-glyceraldehyde-3-phosphate (G3P).</text>
</comment>
<dbReference type="InterPro" id="IPR020861">
    <property type="entry name" value="Triosephosphate_isomerase_AS"/>
</dbReference>
<reference evidence="9 10" key="1">
    <citation type="journal article" date="2016" name="Nat. Commun.">
        <title>Thousands of microbial genomes shed light on interconnected biogeochemical processes in an aquifer system.</title>
        <authorList>
            <person name="Anantharaman K."/>
            <person name="Brown C.T."/>
            <person name="Hug L.A."/>
            <person name="Sharon I."/>
            <person name="Castelle C.J."/>
            <person name="Probst A.J."/>
            <person name="Thomas B.C."/>
            <person name="Singh A."/>
            <person name="Wilkins M.J."/>
            <person name="Karaoz U."/>
            <person name="Brodie E.L."/>
            <person name="Williams K.H."/>
            <person name="Hubbard S.S."/>
            <person name="Banfield J.F."/>
        </authorList>
    </citation>
    <scope>NUCLEOTIDE SEQUENCE [LARGE SCALE GENOMIC DNA]</scope>
</reference>
<evidence type="ECO:0000256" key="2">
    <source>
        <dbReference type="ARBA" id="ARBA00007422"/>
    </source>
</evidence>
<feature type="binding site" evidence="7">
    <location>
        <position position="174"/>
    </location>
    <ligand>
        <name>substrate</name>
    </ligand>
</feature>